<evidence type="ECO:0000256" key="1">
    <source>
        <dbReference type="SAM" id="MobiDB-lite"/>
    </source>
</evidence>
<dbReference type="Proteomes" id="UP000620124">
    <property type="component" value="Unassembled WGS sequence"/>
</dbReference>
<feature type="region of interest" description="Disordered" evidence="1">
    <location>
        <begin position="79"/>
        <end position="100"/>
    </location>
</feature>
<evidence type="ECO:0000313" key="2">
    <source>
        <dbReference type="EMBL" id="KAF7338979.1"/>
    </source>
</evidence>
<keyword evidence="3" id="KW-1185">Reference proteome</keyword>
<name>A0A8H7CIJ2_9AGAR</name>
<dbReference type="EMBL" id="JACAZI010000020">
    <property type="protein sequence ID" value="KAF7338979.1"/>
    <property type="molecule type" value="Genomic_DNA"/>
</dbReference>
<comment type="caution">
    <text evidence="2">The sequence shown here is derived from an EMBL/GenBank/DDBJ whole genome shotgun (WGS) entry which is preliminary data.</text>
</comment>
<proteinExistence type="predicted"/>
<dbReference type="AlphaFoldDB" id="A0A8H7CIJ2"/>
<gene>
    <name evidence="2" type="ORF">MVEN_01974100</name>
</gene>
<sequence length="117" mass="12944">MSTGPHCLDPSQVFISGSLHPRRRWSAHPRTHRVGILSRAPRYVNPGLVFAPGQKNVVRIIPAKPGYYFISTDLNSNPPSVMMDPNGPEPGGLGGRLPMVPMNEVDERQMWQFATPT</sequence>
<accession>A0A8H7CIJ2</accession>
<protein>
    <submittedName>
        <fullName evidence="2">Uncharacterized protein</fullName>
    </submittedName>
</protein>
<reference evidence="2" key="1">
    <citation type="submission" date="2020-05" db="EMBL/GenBank/DDBJ databases">
        <title>Mycena genomes resolve the evolution of fungal bioluminescence.</title>
        <authorList>
            <person name="Tsai I.J."/>
        </authorList>
    </citation>
    <scope>NUCLEOTIDE SEQUENCE</scope>
    <source>
        <strain evidence="2">CCC161011</strain>
    </source>
</reference>
<dbReference type="OrthoDB" id="10620330at2759"/>
<organism evidence="2 3">
    <name type="scientific">Mycena venus</name>
    <dbReference type="NCBI Taxonomy" id="2733690"/>
    <lineage>
        <taxon>Eukaryota</taxon>
        <taxon>Fungi</taxon>
        <taxon>Dikarya</taxon>
        <taxon>Basidiomycota</taxon>
        <taxon>Agaricomycotina</taxon>
        <taxon>Agaricomycetes</taxon>
        <taxon>Agaricomycetidae</taxon>
        <taxon>Agaricales</taxon>
        <taxon>Marasmiineae</taxon>
        <taxon>Mycenaceae</taxon>
        <taxon>Mycena</taxon>
    </lineage>
</organism>
<evidence type="ECO:0000313" key="3">
    <source>
        <dbReference type="Proteomes" id="UP000620124"/>
    </source>
</evidence>